<keyword evidence="2" id="KW-0547">Nucleotide-binding</keyword>
<keyword evidence="1" id="KW-0813">Transport</keyword>
<name>A0ABQ5R5P3_9ACTN</name>
<evidence type="ECO:0000256" key="2">
    <source>
        <dbReference type="ARBA" id="ARBA00022741"/>
    </source>
</evidence>
<dbReference type="Pfam" id="PF00005">
    <property type="entry name" value="ABC_tran"/>
    <property type="match status" value="1"/>
</dbReference>
<dbReference type="Proteomes" id="UP001144280">
    <property type="component" value="Unassembled WGS sequence"/>
</dbReference>
<dbReference type="InterPro" id="IPR003439">
    <property type="entry name" value="ABC_transporter-like_ATP-bd"/>
</dbReference>
<proteinExistence type="predicted"/>
<reference evidence="5" key="1">
    <citation type="submission" date="2022-12" db="EMBL/GenBank/DDBJ databases">
        <title>New Phytohabitans aurantiacus sp. RD004123 nov., an actinomycete isolated from soil.</title>
        <authorList>
            <person name="Triningsih D.W."/>
            <person name="Harunari E."/>
            <person name="Igarashi Y."/>
        </authorList>
    </citation>
    <scope>NUCLEOTIDE SEQUENCE</scope>
    <source>
        <strain evidence="5">RD004123</strain>
    </source>
</reference>
<protein>
    <recommendedName>
        <fullName evidence="4">ABC transporter domain-containing protein</fullName>
    </recommendedName>
</protein>
<organism evidence="5 6">
    <name type="scientific">Phytohabitans aurantiacus</name>
    <dbReference type="NCBI Taxonomy" id="3016789"/>
    <lineage>
        <taxon>Bacteria</taxon>
        <taxon>Bacillati</taxon>
        <taxon>Actinomycetota</taxon>
        <taxon>Actinomycetes</taxon>
        <taxon>Micromonosporales</taxon>
        <taxon>Micromonosporaceae</taxon>
    </lineage>
</organism>
<sequence>MVGRNGVGKSTLLRLAAGLLRAQRGAVRDRPARVGYVPERFPADQPFTARRYLIGMARIRGLAAADAGRVVASWAERLHCAGLLDTAMAELSKGSAQKVGLIQAVLCRPDLLVLDEPWEGLDAATRAEVPLIVAETVAAGGRALISDHLGSAGELPGVRRWELVDGALVEAADERLECVIEVAVATSDVPTAVASLRAAGHRVLGVREK</sequence>
<dbReference type="PANTHER" id="PTHR42939">
    <property type="entry name" value="ABC TRANSPORTER ATP-BINDING PROTEIN ALBC-RELATED"/>
    <property type="match status" value="1"/>
</dbReference>
<dbReference type="SUPFAM" id="SSF52540">
    <property type="entry name" value="P-loop containing nucleoside triphosphate hydrolases"/>
    <property type="match status" value="1"/>
</dbReference>
<dbReference type="PANTHER" id="PTHR42939:SF1">
    <property type="entry name" value="ABC TRANSPORTER ATP-BINDING PROTEIN ALBC-RELATED"/>
    <property type="match status" value="1"/>
</dbReference>
<dbReference type="Gene3D" id="3.40.50.300">
    <property type="entry name" value="P-loop containing nucleotide triphosphate hydrolases"/>
    <property type="match status" value="1"/>
</dbReference>
<gene>
    <name evidence="5" type="ORF">Pa4123_71600</name>
</gene>
<evidence type="ECO:0000256" key="3">
    <source>
        <dbReference type="ARBA" id="ARBA00022840"/>
    </source>
</evidence>
<accession>A0ABQ5R5P3</accession>
<dbReference type="InterPro" id="IPR051782">
    <property type="entry name" value="ABC_Transporter_VariousFunc"/>
</dbReference>
<keyword evidence="6" id="KW-1185">Reference proteome</keyword>
<keyword evidence="3" id="KW-0067">ATP-binding</keyword>
<evidence type="ECO:0000256" key="1">
    <source>
        <dbReference type="ARBA" id="ARBA00022448"/>
    </source>
</evidence>
<evidence type="ECO:0000313" key="5">
    <source>
        <dbReference type="EMBL" id="GLI01883.1"/>
    </source>
</evidence>
<comment type="caution">
    <text evidence="5">The sequence shown here is derived from an EMBL/GenBank/DDBJ whole genome shotgun (WGS) entry which is preliminary data.</text>
</comment>
<evidence type="ECO:0000313" key="6">
    <source>
        <dbReference type="Proteomes" id="UP001144280"/>
    </source>
</evidence>
<feature type="domain" description="ABC transporter" evidence="4">
    <location>
        <begin position="1"/>
        <end position="117"/>
    </location>
</feature>
<dbReference type="InterPro" id="IPR027417">
    <property type="entry name" value="P-loop_NTPase"/>
</dbReference>
<evidence type="ECO:0000259" key="4">
    <source>
        <dbReference type="Pfam" id="PF00005"/>
    </source>
</evidence>
<dbReference type="EMBL" id="BSDI01000051">
    <property type="protein sequence ID" value="GLI01883.1"/>
    <property type="molecule type" value="Genomic_DNA"/>
</dbReference>